<dbReference type="Proteomes" id="UP000442535">
    <property type="component" value="Unassembled WGS sequence"/>
</dbReference>
<dbReference type="InterPro" id="IPR036514">
    <property type="entry name" value="SGNH_hydro_sf"/>
</dbReference>
<keyword evidence="1" id="KW-1133">Transmembrane helix</keyword>
<dbReference type="AlphaFoldDB" id="A0A7K0JZZ5"/>
<evidence type="ECO:0000313" key="4">
    <source>
        <dbReference type="Proteomes" id="UP000442535"/>
    </source>
</evidence>
<dbReference type="InterPro" id="IPR013830">
    <property type="entry name" value="SGNH_hydro"/>
</dbReference>
<sequence>MVRSTISSEKILELIKDLPTASKISAIAALGTSGTLLAAGNAAAGMWKVYQEVATHRWFWEDHITSGLAKLHQNGLVSNPEILRSSFEMYAASSMHYRKRSDWYSNKSLTDTSFQKLQRPSKIEGAPPFVYVALGDSAAQGVGCADVRDSYVALFASYLRRATRRRVILLNLSISGAIASTVITSQIPRLLSFGIKPDLITLDIGGNDTFYDAAEISVEDFRKNLEIISRHLTVTTLIAEVPAEKPLPQDRRAQELNEALKEAVENSGHIIVPIRKLGEVPLWKTLAIRAEDGFHPNADSYRLTALEFALSAEPWLKERGIWQDTADILVSPRPVRGQIRSQTPSEETN</sequence>
<dbReference type="EMBL" id="VUMY01000001">
    <property type="protein sequence ID" value="MST48821.1"/>
    <property type="molecule type" value="Genomic_DNA"/>
</dbReference>
<keyword evidence="1" id="KW-0472">Membrane</keyword>
<accession>A0A7K0JZZ5</accession>
<feature type="domain" description="SGNH hydrolase-type esterase" evidence="2">
    <location>
        <begin position="133"/>
        <end position="303"/>
    </location>
</feature>
<reference evidence="3 4" key="1">
    <citation type="submission" date="2019-08" db="EMBL/GenBank/DDBJ databases">
        <title>In-depth cultivation of the pig gut microbiome towards novel bacterial diversity and tailored functional studies.</title>
        <authorList>
            <person name="Wylensek D."/>
            <person name="Hitch T.C.A."/>
            <person name="Clavel T."/>
        </authorList>
    </citation>
    <scope>NUCLEOTIDE SEQUENCE [LARGE SCALE GENOMIC DNA]</scope>
    <source>
        <strain evidence="3 4">RF-GAM-744-WT-7</strain>
    </source>
</reference>
<dbReference type="GO" id="GO:0004622">
    <property type="term" value="F:phosphatidylcholine lysophospholipase activity"/>
    <property type="evidence" value="ECO:0007669"/>
    <property type="project" value="TreeGrafter"/>
</dbReference>
<gene>
    <name evidence="3" type="ORF">FYJ63_00855</name>
</gene>
<name>A0A7K0JZZ5_9ACTO</name>
<dbReference type="PANTHER" id="PTHR30383">
    <property type="entry name" value="THIOESTERASE 1/PROTEASE 1/LYSOPHOSPHOLIPASE L1"/>
    <property type="match status" value="1"/>
</dbReference>
<evidence type="ECO:0000259" key="2">
    <source>
        <dbReference type="Pfam" id="PF13472"/>
    </source>
</evidence>
<dbReference type="RefSeq" id="WP_277027328.1">
    <property type="nucleotide sequence ID" value="NZ_JAQYQY010000018.1"/>
</dbReference>
<proteinExistence type="predicted"/>
<dbReference type="Pfam" id="PF13472">
    <property type="entry name" value="Lipase_GDSL_2"/>
    <property type="match status" value="1"/>
</dbReference>
<dbReference type="Gene3D" id="3.40.50.1110">
    <property type="entry name" value="SGNH hydrolase"/>
    <property type="match status" value="1"/>
</dbReference>
<organism evidence="3 4">
    <name type="scientific">Mobiluncus porci</name>
    <dbReference type="NCBI Taxonomy" id="2652278"/>
    <lineage>
        <taxon>Bacteria</taxon>
        <taxon>Bacillati</taxon>
        <taxon>Actinomycetota</taxon>
        <taxon>Actinomycetes</taxon>
        <taxon>Actinomycetales</taxon>
        <taxon>Actinomycetaceae</taxon>
        <taxon>Mobiluncus</taxon>
    </lineage>
</organism>
<evidence type="ECO:0000256" key="1">
    <source>
        <dbReference type="SAM" id="Phobius"/>
    </source>
</evidence>
<dbReference type="PANTHER" id="PTHR30383:SF5">
    <property type="entry name" value="SGNH HYDROLASE-TYPE ESTERASE DOMAIN-CONTAINING PROTEIN"/>
    <property type="match status" value="1"/>
</dbReference>
<dbReference type="InterPro" id="IPR051532">
    <property type="entry name" value="Ester_Hydrolysis_Enzymes"/>
</dbReference>
<evidence type="ECO:0000313" key="3">
    <source>
        <dbReference type="EMBL" id="MST48821.1"/>
    </source>
</evidence>
<keyword evidence="3" id="KW-0378">Hydrolase</keyword>
<keyword evidence="1" id="KW-0812">Transmembrane</keyword>
<dbReference type="SUPFAM" id="SSF52266">
    <property type="entry name" value="SGNH hydrolase"/>
    <property type="match status" value="1"/>
</dbReference>
<keyword evidence="4" id="KW-1185">Reference proteome</keyword>
<feature type="transmembrane region" description="Helical" evidence="1">
    <location>
        <begin position="167"/>
        <end position="187"/>
    </location>
</feature>
<comment type="caution">
    <text evidence="3">The sequence shown here is derived from an EMBL/GenBank/DDBJ whole genome shotgun (WGS) entry which is preliminary data.</text>
</comment>
<protein>
    <submittedName>
        <fullName evidence="3">SGNH/GDSL hydrolase family protein</fullName>
    </submittedName>
</protein>